<dbReference type="EMBL" id="PQVH01000014">
    <property type="protein sequence ID" value="TFW70060.1"/>
    <property type="molecule type" value="Genomic_DNA"/>
</dbReference>
<comment type="caution">
    <text evidence="1">The sequence shown here is derived from an EMBL/GenBank/DDBJ whole genome shotgun (WGS) entry which is preliminary data.</text>
</comment>
<gene>
    <name evidence="1" type="ORF">C3Y98_11370</name>
</gene>
<dbReference type="RefSeq" id="WP_135278705.1">
    <property type="nucleotide sequence ID" value="NZ_PQVH01000014.1"/>
</dbReference>
<sequence length="217" mass="24966">MPEKYLNGFLKNGELLFRSLSYFQDYEDTDRGDMFEGARLYKPTTGLEITKSETGEKILLPEATFKSHISTDDIFIFCTSNKLSNELATNFKSNVCVEITNIAKFISGIRGALSIRPSIKDKQLIFGEINYYSINNPPIIDWALPEKIALSKLDCYRNQSEYRFAFAINNAWHMSNTKQAIDFGGNRVNKIRDKYPEKKLKIGNISKFCKIHRFDIT</sequence>
<reference evidence="1 2" key="1">
    <citation type="submission" date="2018-02" db="EMBL/GenBank/DDBJ databases">
        <title>A novel lanthanide dependent methylotroph, Methylotenera sp. La3113.</title>
        <authorList>
            <person name="Lv H."/>
            <person name="Tani A."/>
        </authorList>
    </citation>
    <scope>NUCLEOTIDE SEQUENCE [LARGE SCALE GENOMIC DNA]</scope>
    <source>
        <strain evidence="1 2">La3113</strain>
    </source>
</reference>
<dbReference type="OrthoDB" id="9179031at2"/>
<name>A0A4Y9VN25_9PROT</name>
<evidence type="ECO:0000313" key="2">
    <source>
        <dbReference type="Proteomes" id="UP000297706"/>
    </source>
</evidence>
<evidence type="ECO:0000313" key="1">
    <source>
        <dbReference type="EMBL" id="TFW70060.1"/>
    </source>
</evidence>
<organism evidence="1 2">
    <name type="scientific">Methylotenera oryzisoli</name>
    <dbReference type="NCBI Taxonomy" id="2080758"/>
    <lineage>
        <taxon>Bacteria</taxon>
        <taxon>Pseudomonadati</taxon>
        <taxon>Pseudomonadota</taxon>
        <taxon>Betaproteobacteria</taxon>
        <taxon>Nitrosomonadales</taxon>
        <taxon>Methylophilaceae</taxon>
        <taxon>Methylotenera</taxon>
    </lineage>
</organism>
<dbReference type="Proteomes" id="UP000297706">
    <property type="component" value="Unassembled WGS sequence"/>
</dbReference>
<dbReference type="AlphaFoldDB" id="A0A4Y9VN25"/>
<keyword evidence="2" id="KW-1185">Reference proteome</keyword>
<proteinExistence type="predicted"/>
<accession>A0A4Y9VN25</accession>
<protein>
    <submittedName>
        <fullName evidence="1">Uncharacterized protein</fullName>
    </submittedName>
</protein>